<gene>
    <name evidence="1" type="ORF">GDO81_006167</name>
</gene>
<evidence type="ECO:0000313" key="1">
    <source>
        <dbReference type="EMBL" id="KAG8588943.1"/>
    </source>
</evidence>
<accession>A0AAV7CUX9</accession>
<reference evidence="1" key="1">
    <citation type="thesis" date="2020" institute="ProQuest LLC" country="789 East Eisenhower Parkway, Ann Arbor, MI, USA">
        <title>Comparative Genomics and Chromosome Evolution.</title>
        <authorList>
            <person name="Mudd A.B."/>
        </authorList>
    </citation>
    <scope>NUCLEOTIDE SEQUENCE</scope>
    <source>
        <strain evidence="1">237g6f4</strain>
        <tissue evidence="1">Blood</tissue>
    </source>
</reference>
<organism evidence="1 2">
    <name type="scientific">Engystomops pustulosus</name>
    <name type="common">Tungara frog</name>
    <name type="synonym">Physalaemus pustulosus</name>
    <dbReference type="NCBI Taxonomy" id="76066"/>
    <lineage>
        <taxon>Eukaryota</taxon>
        <taxon>Metazoa</taxon>
        <taxon>Chordata</taxon>
        <taxon>Craniata</taxon>
        <taxon>Vertebrata</taxon>
        <taxon>Euteleostomi</taxon>
        <taxon>Amphibia</taxon>
        <taxon>Batrachia</taxon>
        <taxon>Anura</taxon>
        <taxon>Neobatrachia</taxon>
        <taxon>Hyloidea</taxon>
        <taxon>Leptodactylidae</taxon>
        <taxon>Leiuperinae</taxon>
        <taxon>Engystomops</taxon>
    </lineage>
</organism>
<protein>
    <submittedName>
        <fullName evidence="1">Uncharacterized protein</fullName>
    </submittedName>
</protein>
<dbReference type="Proteomes" id="UP000824782">
    <property type="component" value="Unassembled WGS sequence"/>
</dbReference>
<dbReference type="EMBL" id="WNYA01000002">
    <property type="protein sequence ID" value="KAG8588943.1"/>
    <property type="molecule type" value="Genomic_DNA"/>
</dbReference>
<comment type="caution">
    <text evidence="1">The sequence shown here is derived from an EMBL/GenBank/DDBJ whole genome shotgun (WGS) entry which is preliminary data.</text>
</comment>
<proteinExistence type="predicted"/>
<evidence type="ECO:0000313" key="2">
    <source>
        <dbReference type="Proteomes" id="UP000824782"/>
    </source>
</evidence>
<sequence length="89" mass="10547">MEKRNKTKCECKRWSDLPHKQPPQGKIPELQQISYLEEHALNVRGALERLPTVLDCDYTGRKCRVFFYNLLHSLYHLELLGTFGTWMLL</sequence>
<name>A0AAV7CUX9_ENGPU</name>
<dbReference type="AlphaFoldDB" id="A0AAV7CUX9"/>
<keyword evidence="2" id="KW-1185">Reference proteome</keyword>